<name>G7J738_MEDTR</name>
<gene>
    <name evidence="2" type="ordered locus">MTR_3g116780</name>
</gene>
<feature type="region of interest" description="Disordered" evidence="1">
    <location>
        <begin position="41"/>
        <end position="64"/>
    </location>
</feature>
<accession>A0A0C3VS39</accession>
<dbReference type="EnsemblPlants" id="AES74187">
    <property type="protein sequence ID" value="AES74187"/>
    <property type="gene ID" value="MTR_3g116780"/>
</dbReference>
<dbReference type="HOGENOM" id="CLU_2871000_0_0_1"/>
<sequence length="64" mass="6922">MSAHNTPLHRILRAMYSSFCGTKEGQGAGEAGVSLRGCKQLKRAGPPSRMEPSLRILRDGPEGR</sequence>
<organism evidence="2 4">
    <name type="scientific">Medicago truncatula</name>
    <name type="common">Barrel medic</name>
    <name type="synonym">Medicago tribuloides</name>
    <dbReference type="NCBI Taxonomy" id="3880"/>
    <lineage>
        <taxon>Eukaryota</taxon>
        <taxon>Viridiplantae</taxon>
        <taxon>Streptophyta</taxon>
        <taxon>Embryophyta</taxon>
        <taxon>Tracheophyta</taxon>
        <taxon>Spermatophyta</taxon>
        <taxon>Magnoliopsida</taxon>
        <taxon>eudicotyledons</taxon>
        <taxon>Gunneridae</taxon>
        <taxon>Pentapetalae</taxon>
        <taxon>rosids</taxon>
        <taxon>fabids</taxon>
        <taxon>Fabales</taxon>
        <taxon>Fabaceae</taxon>
        <taxon>Papilionoideae</taxon>
        <taxon>50 kb inversion clade</taxon>
        <taxon>NPAAA clade</taxon>
        <taxon>Hologalegina</taxon>
        <taxon>IRL clade</taxon>
        <taxon>Trifolieae</taxon>
        <taxon>Medicago</taxon>
    </lineage>
</organism>
<protein>
    <submittedName>
        <fullName evidence="2 3">Uncharacterized protein</fullName>
    </submittedName>
</protein>
<keyword evidence="4" id="KW-1185">Reference proteome</keyword>
<reference evidence="2 4" key="1">
    <citation type="journal article" date="2011" name="Nature">
        <title>The Medicago genome provides insight into the evolution of rhizobial symbioses.</title>
        <authorList>
            <person name="Young N.D."/>
            <person name="Debelle F."/>
            <person name="Oldroyd G.E."/>
            <person name="Geurts R."/>
            <person name="Cannon S.B."/>
            <person name="Udvardi M.K."/>
            <person name="Benedito V.A."/>
            <person name="Mayer K.F."/>
            <person name="Gouzy J."/>
            <person name="Schoof H."/>
            <person name="Van de Peer Y."/>
            <person name="Proost S."/>
            <person name="Cook D.R."/>
            <person name="Meyers B.C."/>
            <person name="Spannagl M."/>
            <person name="Cheung F."/>
            <person name="De Mita S."/>
            <person name="Krishnakumar V."/>
            <person name="Gundlach H."/>
            <person name="Zhou S."/>
            <person name="Mudge J."/>
            <person name="Bharti A.K."/>
            <person name="Murray J.D."/>
            <person name="Naoumkina M.A."/>
            <person name="Rosen B."/>
            <person name="Silverstein K.A."/>
            <person name="Tang H."/>
            <person name="Rombauts S."/>
            <person name="Zhao P.X."/>
            <person name="Zhou P."/>
            <person name="Barbe V."/>
            <person name="Bardou P."/>
            <person name="Bechner M."/>
            <person name="Bellec A."/>
            <person name="Berger A."/>
            <person name="Berges H."/>
            <person name="Bidwell S."/>
            <person name="Bisseling T."/>
            <person name="Choisne N."/>
            <person name="Couloux A."/>
            <person name="Denny R."/>
            <person name="Deshpande S."/>
            <person name="Dai X."/>
            <person name="Doyle J.J."/>
            <person name="Dudez A.M."/>
            <person name="Farmer A.D."/>
            <person name="Fouteau S."/>
            <person name="Franken C."/>
            <person name="Gibelin C."/>
            <person name="Gish J."/>
            <person name="Goldstein S."/>
            <person name="Gonzalez A.J."/>
            <person name="Green P.J."/>
            <person name="Hallab A."/>
            <person name="Hartog M."/>
            <person name="Hua A."/>
            <person name="Humphray S.J."/>
            <person name="Jeong D.H."/>
            <person name="Jing Y."/>
            <person name="Jocker A."/>
            <person name="Kenton S.M."/>
            <person name="Kim D.J."/>
            <person name="Klee K."/>
            <person name="Lai H."/>
            <person name="Lang C."/>
            <person name="Lin S."/>
            <person name="Macmil S.L."/>
            <person name="Magdelenat G."/>
            <person name="Matthews L."/>
            <person name="McCorrison J."/>
            <person name="Monaghan E.L."/>
            <person name="Mun J.H."/>
            <person name="Najar F.Z."/>
            <person name="Nicholson C."/>
            <person name="Noirot C."/>
            <person name="O'Bleness M."/>
            <person name="Paule C.R."/>
            <person name="Poulain J."/>
            <person name="Prion F."/>
            <person name="Qin B."/>
            <person name="Qu C."/>
            <person name="Retzel E.F."/>
            <person name="Riddle C."/>
            <person name="Sallet E."/>
            <person name="Samain S."/>
            <person name="Samson N."/>
            <person name="Sanders I."/>
            <person name="Saurat O."/>
            <person name="Scarpelli C."/>
            <person name="Schiex T."/>
            <person name="Segurens B."/>
            <person name="Severin A.J."/>
            <person name="Sherrier D.J."/>
            <person name="Shi R."/>
            <person name="Sims S."/>
            <person name="Singer S.R."/>
            <person name="Sinharoy S."/>
            <person name="Sterck L."/>
            <person name="Viollet A."/>
            <person name="Wang B.B."/>
            <person name="Wang K."/>
            <person name="Wang M."/>
            <person name="Wang X."/>
            <person name="Warfsmann J."/>
            <person name="Weissenbach J."/>
            <person name="White D.D."/>
            <person name="White J.D."/>
            <person name="Wiley G.B."/>
            <person name="Wincker P."/>
            <person name="Xing Y."/>
            <person name="Yang L."/>
            <person name="Yao Z."/>
            <person name="Ying F."/>
            <person name="Zhai J."/>
            <person name="Zhou L."/>
            <person name="Zuber A."/>
            <person name="Denarie J."/>
            <person name="Dixon R.A."/>
            <person name="May G.D."/>
            <person name="Schwartz D.C."/>
            <person name="Rogers J."/>
            <person name="Quetier F."/>
            <person name="Town C.D."/>
            <person name="Roe B.A."/>
        </authorList>
    </citation>
    <scope>NUCLEOTIDE SEQUENCE [LARGE SCALE GENOMIC DNA]</scope>
    <source>
        <strain evidence="2">A17</strain>
        <strain evidence="3 4">cv. Jemalong A17</strain>
    </source>
</reference>
<evidence type="ECO:0000313" key="2">
    <source>
        <dbReference type="EMBL" id="AES74187.2"/>
    </source>
</evidence>
<accession>G7J738</accession>
<proteinExistence type="predicted"/>
<reference evidence="3" key="3">
    <citation type="submission" date="2015-04" db="UniProtKB">
        <authorList>
            <consortium name="EnsemblPlants"/>
        </authorList>
    </citation>
    <scope>IDENTIFICATION</scope>
    <source>
        <strain evidence="3">cv. Jemalong A17</strain>
    </source>
</reference>
<dbReference type="Proteomes" id="UP000002051">
    <property type="component" value="Chromosome 3"/>
</dbReference>
<dbReference type="EMBL" id="CM001219">
    <property type="protein sequence ID" value="AES74187.2"/>
    <property type="molecule type" value="Genomic_DNA"/>
</dbReference>
<evidence type="ECO:0000313" key="3">
    <source>
        <dbReference type="EnsemblPlants" id="AES74187"/>
    </source>
</evidence>
<evidence type="ECO:0000313" key="4">
    <source>
        <dbReference type="Proteomes" id="UP000002051"/>
    </source>
</evidence>
<reference evidence="2 4" key="2">
    <citation type="journal article" date="2014" name="BMC Genomics">
        <title>An improved genome release (version Mt4.0) for the model legume Medicago truncatula.</title>
        <authorList>
            <person name="Tang H."/>
            <person name="Krishnakumar V."/>
            <person name="Bidwell S."/>
            <person name="Rosen B."/>
            <person name="Chan A."/>
            <person name="Zhou S."/>
            <person name="Gentzbittel L."/>
            <person name="Childs K.L."/>
            <person name="Yandell M."/>
            <person name="Gundlach H."/>
            <person name="Mayer K.F."/>
            <person name="Schwartz D.C."/>
            <person name="Town C.D."/>
        </authorList>
    </citation>
    <scope>GENOME REANNOTATION</scope>
    <source>
        <strain evidence="3 4">cv. Jemalong A17</strain>
    </source>
</reference>
<evidence type="ECO:0000256" key="1">
    <source>
        <dbReference type="SAM" id="MobiDB-lite"/>
    </source>
</evidence>
<dbReference type="PaxDb" id="3880-AES74187"/>
<dbReference type="AlphaFoldDB" id="G7J738"/>